<name>A0AAW2MG45_SESRA</name>
<gene>
    <name evidence="2" type="ORF">Sradi_4982000</name>
</gene>
<proteinExistence type="predicted"/>
<organism evidence="2">
    <name type="scientific">Sesamum radiatum</name>
    <name type="common">Black benniseed</name>
    <dbReference type="NCBI Taxonomy" id="300843"/>
    <lineage>
        <taxon>Eukaryota</taxon>
        <taxon>Viridiplantae</taxon>
        <taxon>Streptophyta</taxon>
        <taxon>Embryophyta</taxon>
        <taxon>Tracheophyta</taxon>
        <taxon>Spermatophyta</taxon>
        <taxon>Magnoliopsida</taxon>
        <taxon>eudicotyledons</taxon>
        <taxon>Gunneridae</taxon>
        <taxon>Pentapetalae</taxon>
        <taxon>asterids</taxon>
        <taxon>lamiids</taxon>
        <taxon>Lamiales</taxon>
        <taxon>Pedaliaceae</taxon>
        <taxon>Sesamum</taxon>
    </lineage>
</organism>
<evidence type="ECO:0000256" key="1">
    <source>
        <dbReference type="SAM" id="MobiDB-lite"/>
    </source>
</evidence>
<comment type="caution">
    <text evidence="2">The sequence shown here is derived from an EMBL/GenBank/DDBJ whole genome shotgun (WGS) entry which is preliminary data.</text>
</comment>
<reference evidence="2" key="1">
    <citation type="submission" date="2020-06" db="EMBL/GenBank/DDBJ databases">
        <authorList>
            <person name="Li T."/>
            <person name="Hu X."/>
            <person name="Zhang T."/>
            <person name="Song X."/>
            <person name="Zhang H."/>
            <person name="Dai N."/>
            <person name="Sheng W."/>
            <person name="Hou X."/>
            <person name="Wei L."/>
        </authorList>
    </citation>
    <scope>NUCLEOTIDE SEQUENCE</scope>
    <source>
        <strain evidence="2">G02</strain>
        <tissue evidence="2">Leaf</tissue>
    </source>
</reference>
<sequence length="177" mass="19860">MLAGQAMKRIPRIKFPQRHLNSSGTTRQIEEISARDDVHKNDDLVQKFFSRSPSSMSVGGKASDQPKRTPVSQEEIETIMARTNVNLYSRMSLSHGMDSDCKMECKLVPVSLKCIVDQEMLVGSGLNRLLLVLDAGQKPFYAKITICSFLNMNEFHDFGKQIRSPISIIKEKLQAGT</sequence>
<dbReference type="PANTHER" id="PTHR35751">
    <property type="match status" value="1"/>
</dbReference>
<protein>
    <submittedName>
        <fullName evidence="2">Uncharacterized protein</fullName>
    </submittedName>
</protein>
<feature type="region of interest" description="Disordered" evidence="1">
    <location>
        <begin position="19"/>
        <end position="38"/>
    </location>
</feature>
<reference evidence="2" key="2">
    <citation type="journal article" date="2024" name="Plant">
        <title>Genomic evolution and insights into agronomic trait innovations of Sesamum species.</title>
        <authorList>
            <person name="Miao H."/>
            <person name="Wang L."/>
            <person name="Qu L."/>
            <person name="Liu H."/>
            <person name="Sun Y."/>
            <person name="Le M."/>
            <person name="Wang Q."/>
            <person name="Wei S."/>
            <person name="Zheng Y."/>
            <person name="Lin W."/>
            <person name="Duan Y."/>
            <person name="Cao H."/>
            <person name="Xiong S."/>
            <person name="Wang X."/>
            <person name="Wei L."/>
            <person name="Li C."/>
            <person name="Ma Q."/>
            <person name="Ju M."/>
            <person name="Zhao R."/>
            <person name="Li G."/>
            <person name="Mu C."/>
            <person name="Tian Q."/>
            <person name="Mei H."/>
            <person name="Zhang T."/>
            <person name="Gao T."/>
            <person name="Zhang H."/>
        </authorList>
    </citation>
    <scope>NUCLEOTIDE SEQUENCE</scope>
    <source>
        <strain evidence="2">G02</strain>
    </source>
</reference>
<dbReference type="EMBL" id="JACGWJ010000022">
    <property type="protein sequence ID" value="KAL0329953.1"/>
    <property type="molecule type" value="Genomic_DNA"/>
</dbReference>
<dbReference type="PANTHER" id="PTHR35751:SF3">
    <property type="entry name" value="OS06G0530200 PROTEIN"/>
    <property type="match status" value="1"/>
</dbReference>
<feature type="region of interest" description="Disordered" evidence="1">
    <location>
        <begin position="51"/>
        <end position="71"/>
    </location>
</feature>
<evidence type="ECO:0000313" key="2">
    <source>
        <dbReference type="EMBL" id="KAL0329953.1"/>
    </source>
</evidence>
<feature type="compositionally biased region" description="Basic and acidic residues" evidence="1">
    <location>
        <begin position="28"/>
        <end position="38"/>
    </location>
</feature>
<dbReference type="AlphaFoldDB" id="A0AAW2MG45"/>
<accession>A0AAW2MG45</accession>